<dbReference type="Pfam" id="PF03719">
    <property type="entry name" value="Ribosomal_S5_C"/>
    <property type="match status" value="1"/>
</dbReference>
<dbReference type="InterPro" id="IPR005324">
    <property type="entry name" value="Ribosomal_uS5_C"/>
</dbReference>
<keyword evidence="3 4" id="KW-0687">Ribonucleoprotein</keyword>
<dbReference type="GO" id="GO:0006412">
    <property type="term" value="P:translation"/>
    <property type="evidence" value="ECO:0007669"/>
    <property type="project" value="InterPro"/>
</dbReference>
<accession>A0A9P8CCY8</accession>
<evidence type="ECO:0000259" key="6">
    <source>
        <dbReference type="PROSITE" id="PS50881"/>
    </source>
</evidence>
<dbReference type="Gene3D" id="3.30.160.20">
    <property type="match status" value="1"/>
</dbReference>
<dbReference type="AlphaFoldDB" id="A0A9P8CCY8"/>
<protein>
    <submittedName>
        <fullName evidence="7">Ribosomal protein S5, C-terminal domain-containing protein</fullName>
    </submittedName>
</protein>
<comment type="caution">
    <text evidence="7">The sequence shown here is derived from an EMBL/GenBank/DDBJ whole genome shotgun (WGS) entry which is preliminary data.</text>
</comment>
<name>A0A9P8CCY8_9HELO</name>
<dbReference type="GO" id="GO:0003735">
    <property type="term" value="F:structural constituent of ribosome"/>
    <property type="evidence" value="ECO:0007669"/>
    <property type="project" value="UniProtKB-UniRule"/>
</dbReference>
<dbReference type="FunFam" id="3.30.230.10:FF:000041">
    <property type="entry name" value="37S ribosomal protein S5"/>
    <property type="match status" value="1"/>
</dbReference>
<evidence type="ECO:0000256" key="3">
    <source>
        <dbReference type="ARBA" id="ARBA00023274"/>
    </source>
</evidence>
<evidence type="ECO:0000313" key="8">
    <source>
        <dbReference type="Proteomes" id="UP000887226"/>
    </source>
</evidence>
<evidence type="ECO:0000256" key="5">
    <source>
        <dbReference type="RuleBase" id="RU003823"/>
    </source>
</evidence>
<dbReference type="InterPro" id="IPR013810">
    <property type="entry name" value="Ribosomal_uS5_N"/>
</dbReference>
<keyword evidence="2 4" id="KW-0689">Ribosomal protein</keyword>
<dbReference type="EMBL" id="MU254356">
    <property type="protein sequence ID" value="KAG9240736.1"/>
    <property type="molecule type" value="Genomic_DNA"/>
</dbReference>
<reference evidence="7" key="1">
    <citation type="journal article" date="2021" name="IMA Fungus">
        <title>Genomic characterization of three marine fungi, including Emericellopsis atlantica sp. nov. with signatures of a generalist lifestyle and marine biomass degradation.</title>
        <authorList>
            <person name="Hagestad O.C."/>
            <person name="Hou L."/>
            <person name="Andersen J.H."/>
            <person name="Hansen E.H."/>
            <person name="Altermark B."/>
            <person name="Li C."/>
            <person name="Kuhnert E."/>
            <person name="Cox R.J."/>
            <person name="Crous P.W."/>
            <person name="Spatafora J.W."/>
            <person name="Lail K."/>
            <person name="Amirebrahimi M."/>
            <person name="Lipzen A."/>
            <person name="Pangilinan J."/>
            <person name="Andreopoulos W."/>
            <person name="Hayes R.D."/>
            <person name="Ng V."/>
            <person name="Grigoriev I.V."/>
            <person name="Jackson S.A."/>
            <person name="Sutton T.D.S."/>
            <person name="Dobson A.D.W."/>
            <person name="Rama T."/>
        </authorList>
    </citation>
    <scope>NUCLEOTIDE SEQUENCE</scope>
    <source>
        <strain evidence="7">TRa3180A</strain>
    </source>
</reference>
<dbReference type="SUPFAM" id="SSF54768">
    <property type="entry name" value="dsRNA-binding domain-like"/>
    <property type="match status" value="1"/>
</dbReference>
<dbReference type="InterPro" id="IPR000851">
    <property type="entry name" value="Ribosomal_uS5"/>
</dbReference>
<dbReference type="GO" id="GO:1990904">
    <property type="term" value="C:ribonucleoprotein complex"/>
    <property type="evidence" value="ECO:0007669"/>
    <property type="project" value="UniProtKB-UniRule"/>
</dbReference>
<dbReference type="InterPro" id="IPR020568">
    <property type="entry name" value="Ribosomal_Su5_D2-typ_SF"/>
</dbReference>
<dbReference type="InterPro" id="IPR014721">
    <property type="entry name" value="Ribsml_uS5_D2-typ_fold_subgr"/>
</dbReference>
<evidence type="ECO:0000256" key="1">
    <source>
        <dbReference type="ARBA" id="ARBA00008945"/>
    </source>
</evidence>
<dbReference type="PANTHER" id="PTHR48277:SF1">
    <property type="entry name" value="MITOCHONDRIAL RIBOSOMAL PROTEIN S5"/>
    <property type="match status" value="1"/>
</dbReference>
<proteinExistence type="inferred from homology"/>
<dbReference type="Gene3D" id="3.30.230.10">
    <property type="match status" value="1"/>
</dbReference>
<evidence type="ECO:0000256" key="2">
    <source>
        <dbReference type="ARBA" id="ARBA00022980"/>
    </source>
</evidence>
<evidence type="ECO:0000313" key="7">
    <source>
        <dbReference type="EMBL" id="KAG9240736.1"/>
    </source>
</evidence>
<dbReference type="GO" id="GO:0005840">
    <property type="term" value="C:ribosome"/>
    <property type="evidence" value="ECO:0007669"/>
    <property type="project" value="UniProtKB-KW"/>
</dbReference>
<sequence>MSVSRPARCVLSAPSPSLRLCCRKFQTTPKLSGRRRPAPPNVKAVDMGLITTRKATREVYKLYSEEEENARDVFRKYNDNEKAALAQRYTPSQLEAIEAGEEAISPADLNYDAVVRTDIGALKYLDDFSQYRTMLDKKPEEDTPVDPNARLMTEEEFADGYVDWQMKIEKLQDPNLKKTDPDYATKKRPNRSDIEFRAPFEVPISVGTDGRHQTPVLSTFQPSRRGLPSKEDEAIQKIDLAAEVDDRDPDGTYTKLMKKTGMTLDEILNIKVKILVKHNVSNQTRLGKIMSMYCLAIAGNEKGRLGLGQAKGQEMENTQNLAKIAAIYNMRPIARYEERTIFGEVDAKVGAVEVKLMTRPPGFGLRCQHNIFEMARAAGIQDLAARVPRSRNKMNTVKAAFQALTSQRLPDDIARGRGKKMVDVRKVYYGGRV</sequence>
<comment type="similarity">
    <text evidence="1 5">Belongs to the universal ribosomal protein uS5 family.</text>
</comment>
<feature type="domain" description="S5 DRBM" evidence="6">
    <location>
        <begin position="270"/>
        <end position="333"/>
    </location>
</feature>
<gene>
    <name evidence="7" type="ORF">BJ878DRAFT_584799</name>
</gene>
<evidence type="ECO:0000256" key="4">
    <source>
        <dbReference type="PROSITE-ProRule" id="PRU00268"/>
    </source>
</evidence>
<dbReference type="GO" id="GO:0003723">
    <property type="term" value="F:RNA binding"/>
    <property type="evidence" value="ECO:0007669"/>
    <property type="project" value="InterPro"/>
</dbReference>
<dbReference type="Proteomes" id="UP000887226">
    <property type="component" value="Unassembled WGS sequence"/>
</dbReference>
<dbReference type="Pfam" id="PF00333">
    <property type="entry name" value="Ribosomal_S5"/>
    <property type="match status" value="1"/>
</dbReference>
<dbReference type="SUPFAM" id="SSF54211">
    <property type="entry name" value="Ribosomal protein S5 domain 2-like"/>
    <property type="match status" value="1"/>
</dbReference>
<dbReference type="PANTHER" id="PTHR48277">
    <property type="entry name" value="MITOCHONDRIAL RIBOSOMAL PROTEIN S5"/>
    <property type="match status" value="1"/>
</dbReference>
<keyword evidence="8" id="KW-1185">Reference proteome</keyword>
<organism evidence="7 8">
    <name type="scientific">Calycina marina</name>
    <dbReference type="NCBI Taxonomy" id="1763456"/>
    <lineage>
        <taxon>Eukaryota</taxon>
        <taxon>Fungi</taxon>
        <taxon>Dikarya</taxon>
        <taxon>Ascomycota</taxon>
        <taxon>Pezizomycotina</taxon>
        <taxon>Leotiomycetes</taxon>
        <taxon>Helotiales</taxon>
        <taxon>Pezizellaceae</taxon>
        <taxon>Calycina</taxon>
    </lineage>
</organism>
<dbReference type="OrthoDB" id="309483at2759"/>
<dbReference type="PROSITE" id="PS50881">
    <property type="entry name" value="S5_DSRBD"/>
    <property type="match status" value="1"/>
</dbReference>